<dbReference type="OrthoDB" id="1453538at2"/>
<dbReference type="EMBL" id="FTMA01000001">
    <property type="protein sequence ID" value="SIQ36754.1"/>
    <property type="molecule type" value="Genomic_DNA"/>
</dbReference>
<sequence length="63" mass="7342">MNKQYCKVGSVTPMKANNDIISLLEYQYQIFLEKASNIQSNTQLGEFFELKAQRIKRTLEDLV</sequence>
<proteinExistence type="predicted"/>
<evidence type="ECO:0000313" key="1">
    <source>
        <dbReference type="EMBL" id="SIQ36754.1"/>
    </source>
</evidence>
<dbReference type="Proteomes" id="UP000186953">
    <property type="component" value="Unassembled WGS sequence"/>
</dbReference>
<name>A0A1N6S6N2_9FLAO</name>
<evidence type="ECO:0000313" key="2">
    <source>
        <dbReference type="Proteomes" id="UP000186953"/>
    </source>
</evidence>
<organism evidence="1 2">
    <name type="scientific">Maribacter ulvicola</name>
    <dbReference type="NCBI Taxonomy" id="228959"/>
    <lineage>
        <taxon>Bacteria</taxon>
        <taxon>Pseudomonadati</taxon>
        <taxon>Bacteroidota</taxon>
        <taxon>Flavobacteriia</taxon>
        <taxon>Flavobacteriales</taxon>
        <taxon>Flavobacteriaceae</taxon>
        <taxon>Maribacter</taxon>
    </lineage>
</organism>
<keyword evidence="2" id="KW-1185">Reference proteome</keyword>
<accession>A0A1N6S6N2</accession>
<dbReference type="RefSeq" id="WP_076547726.1">
    <property type="nucleotide sequence ID" value="NZ_FTMA01000001.1"/>
</dbReference>
<dbReference type="AlphaFoldDB" id="A0A1N6S6N2"/>
<reference evidence="2" key="1">
    <citation type="submission" date="2017-01" db="EMBL/GenBank/DDBJ databases">
        <authorList>
            <person name="Varghese N."/>
            <person name="Submissions S."/>
        </authorList>
    </citation>
    <scope>NUCLEOTIDE SEQUENCE [LARGE SCALE GENOMIC DNA]</scope>
    <source>
        <strain evidence="2">DSM 15366</strain>
    </source>
</reference>
<protein>
    <submittedName>
        <fullName evidence="1">Uncharacterized protein</fullName>
    </submittedName>
</protein>
<gene>
    <name evidence="1" type="ORF">SAMN05421797_1011539</name>
</gene>